<dbReference type="InterPro" id="IPR050789">
    <property type="entry name" value="Diverse_Enzym_Activities"/>
</dbReference>
<dbReference type="PANTHER" id="PTHR43283">
    <property type="entry name" value="BETA-LACTAMASE-RELATED"/>
    <property type="match status" value="1"/>
</dbReference>
<organism evidence="2 3">
    <name type="scientific">Undibacterium danionis</name>
    <dbReference type="NCBI Taxonomy" id="1812100"/>
    <lineage>
        <taxon>Bacteria</taxon>
        <taxon>Pseudomonadati</taxon>
        <taxon>Pseudomonadota</taxon>
        <taxon>Betaproteobacteria</taxon>
        <taxon>Burkholderiales</taxon>
        <taxon>Oxalobacteraceae</taxon>
        <taxon>Undibacterium</taxon>
    </lineage>
</organism>
<dbReference type="Pfam" id="PF00144">
    <property type="entry name" value="Beta-lactamase"/>
    <property type="match status" value="1"/>
</dbReference>
<dbReference type="SUPFAM" id="SSF56601">
    <property type="entry name" value="beta-lactamase/transpeptidase-like"/>
    <property type="match status" value="1"/>
</dbReference>
<evidence type="ECO:0000313" key="2">
    <source>
        <dbReference type="EMBL" id="MFC0351708.1"/>
    </source>
</evidence>
<sequence length="401" mass="43020">MHTSTRSQLSAFLSFHSANVSRTAIAQKRRKVLTTMLGAGLSAIMCSACGGSSSASPNSSASNSNVSGVATGGVSSCSVQQLEADMNNQLAQLSTDTDFSFAVERDDGRRYVYQRGSSRMQTLYESASTSKLVSAVIILRLVEQGYLKLEDKPQDRISTWPIAAGSSLAAMNLANLLSFTSGLTEEPLCINAGFMNFESCVNTIANANANNQMLPGTGFYYASTHLQVAGLMAIKARGVASWQEVFSEFKQQTGLFKNATYDLPSLSNPRLAGGMHWTGDEYLDFLSALKKGKLLNPNSMAQLLTDRTAAAKLVYSPAAALGEVWHYGFGSWHECQSSSFNCSPAARISSPGAYGAYPFWDRNKSYVGILARQGSLGTFTQGVALERAIRPKVEAWVACGT</sequence>
<protein>
    <submittedName>
        <fullName evidence="2">Serine hydrolase</fullName>
    </submittedName>
</protein>
<dbReference type="GO" id="GO:0016787">
    <property type="term" value="F:hydrolase activity"/>
    <property type="evidence" value="ECO:0007669"/>
    <property type="project" value="UniProtKB-KW"/>
</dbReference>
<evidence type="ECO:0000313" key="3">
    <source>
        <dbReference type="Proteomes" id="UP001589844"/>
    </source>
</evidence>
<reference evidence="2 3" key="1">
    <citation type="submission" date="2024-09" db="EMBL/GenBank/DDBJ databases">
        <authorList>
            <person name="Sun Q."/>
            <person name="Mori K."/>
        </authorList>
    </citation>
    <scope>NUCLEOTIDE SEQUENCE [LARGE SCALE GENOMIC DNA]</scope>
    <source>
        <strain evidence="2 3">CCM 8677</strain>
    </source>
</reference>
<gene>
    <name evidence="2" type="ORF">ACFFJH_17935</name>
</gene>
<feature type="domain" description="Beta-lactamase-related" evidence="1">
    <location>
        <begin position="106"/>
        <end position="369"/>
    </location>
</feature>
<name>A0ABV6IIR6_9BURK</name>
<dbReference type="Proteomes" id="UP001589844">
    <property type="component" value="Unassembled WGS sequence"/>
</dbReference>
<keyword evidence="3" id="KW-1185">Reference proteome</keyword>
<keyword evidence="2" id="KW-0378">Hydrolase</keyword>
<evidence type="ECO:0000259" key="1">
    <source>
        <dbReference type="Pfam" id="PF00144"/>
    </source>
</evidence>
<proteinExistence type="predicted"/>
<dbReference type="RefSeq" id="WP_390214335.1">
    <property type="nucleotide sequence ID" value="NZ_JBHLXJ010000018.1"/>
</dbReference>
<dbReference type="PANTHER" id="PTHR43283:SF3">
    <property type="entry name" value="BETA-LACTAMASE FAMILY PROTEIN (AFU_ORTHOLOGUE AFUA_5G07500)"/>
    <property type="match status" value="1"/>
</dbReference>
<dbReference type="EMBL" id="JBHLXJ010000018">
    <property type="protein sequence ID" value="MFC0351708.1"/>
    <property type="molecule type" value="Genomic_DNA"/>
</dbReference>
<dbReference type="Gene3D" id="3.40.710.10">
    <property type="entry name" value="DD-peptidase/beta-lactamase superfamily"/>
    <property type="match status" value="1"/>
</dbReference>
<dbReference type="InterPro" id="IPR012338">
    <property type="entry name" value="Beta-lactam/transpept-like"/>
</dbReference>
<comment type="caution">
    <text evidence="2">The sequence shown here is derived from an EMBL/GenBank/DDBJ whole genome shotgun (WGS) entry which is preliminary data.</text>
</comment>
<dbReference type="InterPro" id="IPR001466">
    <property type="entry name" value="Beta-lactam-related"/>
</dbReference>
<accession>A0ABV6IIR6</accession>